<dbReference type="InterPro" id="IPR003697">
    <property type="entry name" value="Maf-like"/>
</dbReference>
<dbReference type="PIRSF" id="PIRSF006305">
    <property type="entry name" value="Maf"/>
    <property type="match status" value="1"/>
</dbReference>
<comment type="subcellular location">
    <subcellularLocation>
        <location evidence="4">Cytoplasm</location>
    </subcellularLocation>
</comment>
<comment type="catalytic activity">
    <reaction evidence="4">
        <text>a ribonucleoside 5'-triphosphate + H2O = a ribonucleoside 5'-phosphate + diphosphate + H(+)</text>
        <dbReference type="Rhea" id="RHEA:23996"/>
        <dbReference type="ChEBI" id="CHEBI:15377"/>
        <dbReference type="ChEBI" id="CHEBI:15378"/>
        <dbReference type="ChEBI" id="CHEBI:33019"/>
        <dbReference type="ChEBI" id="CHEBI:58043"/>
        <dbReference type="ChEBI" id="CHEBI:61557"/>
        <dbReference type="EC" id="3.6.1.9"/>
    </reaction>
</comment>
<keyword evidence="4" id="KW-0963">Cytoplasm</keyword>
<comment type="caution">
    <text evidence="4">Lacks conserved residue(s) required for the propagation of feature annotation.</text>
</comment>
<keyword evidence="6" id="KW-1185">Reference proteome</keyword>
<evidence type="ECO:0000313" key="6">
    <source>
        <dbReference type="Proteomes" id="UP000078543"/>
    </source>
</evidence>
<dbReference type="PANTHER" id="PTHR43213">
    <property type="entry name" value="BIFUNCTIONAL DTTP/UTP PYROPHOSPHATASE/METHYLTRANSFERASE PROTEIN-RELATED"/>
    <property type="match status" value="1"/>
</dbReference>
<proteinExistence type="inferred from homology"/>
<dbReference type="EMBL" id="LWQU01000146">
    <property type="protein sequence ID" value="OAN49579.1"/>
    <property type="molecule type" value="Genomic_DNA"/>
</dbReference>
<comment type="similarity">
    <text evidence="4">Belongs to the Maf family.</text>
</comment>
<dbReference type="HAMAP" id="MF_00528">
    <property type="entry name" value="Maf"/>
    <property type="match status" value="1"/>
</dbReference>
<dbReference type="GO" id="GO:0047429">
    <property type="term" value="F:nucleoside triphosphate diphosphatase activity"/>
    <property type="evidence" value="ECO:0007669"/>
    <property type="project" value="UniProtKB-EC"/>
</dbReference>
<dbReference type="STRING" id="1437059.A6A05_13465"/>
<dbReference type="Gene3D" id="3.90.950.10">
    <property type="match status" value="1"/>
</dbReference>
<comment type="function">
    <text evidence="4">Nucleoside triphosphate pyrophosphatase. May have a dual role in cell division arrest and in preventing the incorporation of modified nucleotides into cellular nucleic acids.</text>
</comment>
<dbReference type="GO" id="GO:0009117">
    <property type="term" value="P:nucleotide metabolic process"/>
    <property type="evidence" value="ECO:0007669"/>
    <property type="project" value="UniProtKB-KW"/>
</dbReference>
<evidence type="ECO:0000256" key="4">
    <source>
        <dbReference type="HAMAP-Rule" id="MF_00528"/>
    </source>
</evidence>
<comment type="cofactor">
    <cofactor evidence="1 4">
        <name>a divalent metal cation</name>
        <dbReference type="ChEBI" id="CHEBI:60240"/>
    </cofactor>
</comment>
<dbReference type="GO" id="GO:0005737">
    <property type="term" value="C:cytoplasm"/>
    <property type="evidence" value="ECO:0007669"/>
    <property type="project" value="UniProtKB-SubCell"/>
</dbReference>
<keyword evidence="3 4" id="KW-0546">Nucleotide metabolism</keyword>
<evidence type="ECO:0000313" key="5">
    <source>
        <dbReference type="EMBL" id="OAN49579.1"/>
    </source>
</evidence>
<comment type="catalytic activity">
    <reaction evidence="4">
        <text>a 2'-deoxyribonucleoside 5'-triphosphate + H2O = a 2'-deoxyribonucleoside 5'-phosphate + diphosphate + H(+)</text>
        <dbReference type="Rhea" id="RHEA:44644"/>
        <dbReference type="ChEBI" id="CHEBI:15377"/>
        <dbReference type="ChEBI" id="CHEBI:15378"/>
        <dbReference type="ChEBI" id="CHEBI:33019"/>
        <dbReference type="ChEBI" id="CHEBI:61560"/>
        <dbReference type="ChEBI" id="CHEBI:65317"/>
        <dbReference type="EC" id="3.6.1.9"/>
    </reaction>
</comment>
<dbReference type="Pfam" id="PF02545">
    <property type="entry name" value="Maf"/>
    <property type="match status" value="1"/>
</dbReference>
<evidence type="ECO:0000256" key="3">
    <source>
        <dbReference type="ARBA" id="ARBA00023080"/>
    </source>
</evidence>
<comment type="caution">
    <text evidence="5">The sequence shown here is derived from an EMBL/GenBank/DDBJ whole genome shotgun (WGS) entry which is preliminary data.</text>
</comment>
<name>A0A178MLQ7_9PROT</name>
<reference evidence="5 6" key="1">
    <citation type="submission" date="2016-04" db="EMBL/GenBank/DDBJ databases">
        <title>Draft genome sequence of freshwater magnetotactic bacteria Magnetospirillum marisnigri SP-1 and Magnetospirillum moscoviense BB-1.</title>
        <authorList>
            <person name="Koziaeva V."/>
            <person name="Dziuba M.V."/>
            <person name="Ivanov T.M."/>
            <person name="Kuznetsov B."/>
            <person name="Grouzdev D.S."/>
        </authorList>
    </citation>
    <scope>NUCLEOTIDE SEQUENCE [LARGE SCALE GENOMIC DNA]</scope>
    <source>
        <strain evidence="5 6">BB-1</strain>
    </source>
</reference>
<feature type="active site" description="Proton acceptor" evidence="4">
    <location>
        <position position="73"/>
    </location>
</feature>
<dbReference type="AlphaFoldDB" id="A0A178MLQ7"/>
<sequence>MIVLASASAARRAMLERAGVSFAIEVAAIDEQSVKDSFKAETGNPARAAEALAALKAIRVSARHSGALVIGADQMLDCDGTWYDKPADRAEARSQLQSLRGRNHRLTSAVVVVRDGQTLWHHTEAAHLTMRRFSDAFLDDYLTQAGEAVLGSVGAYQLEGLGVQLMMQVTGDHFTILGLPLLPLLDFLRENGELIP</sequence>
<dbReference type="PANTHER" id="PTHR43213:SF5">
    <property type="entry name" value="BIFUNCTIONAL DTTP_UTP PYROPHOSPHATASE_METHYLTRANSFERASE PROTEIN-RELATED"/>
    <property type="match status" value="1"/>
</dbReference>
<accession>A0A178MLQ7</accession>
<dbReference type="InterPro" id="IPR029001">
    <property type="entry name" value="ITPase-like_fam"/>
</dbReference>
<protein>
    <recommendedName>
        <fullName evidence="4">Nucleoside triphosphate pyrophosphatase</fullName>
        <ecNumber evidence="4">3.6.1.9</ecNumber>
    </recommendedName>
    <alternativeName>
        <fullName evidence="4">Nucleotide pyrophosphatase</fullName>
        <shortName evidence="4">Nucleotide PPase</shortName>
    </alternativeName>
</protein>
<gene>
    <name evidence="5" type="ORF">A6A05_13465</name>
</gene>
<dbReference type="RefSeq" id="WP_068501422.1">
    <property type="nucleotide sequence ID" value="NZ_LWQU01000146.1"/>
</dbReference>
<evidence type="ECO:0000256" key="2">
    <source>
        <dbReference type="ARBA" id="ARBA00022801"/>
    </source>
</evidence>
<dbReference type="Proteomes" id="UP000078543">
    <property type="component" value="Unassembled WGS sequence"/>
</dbReference>
<organism evidence="5 6">
    <name type="scientific">Magnetospirillum moscoviense</name>
    <dbReference type="NCBI Taxonomy" id="1437059"/>
    <lineage>
        <taxon>Bacteria</taxon>
        <taxon>Pseudomonadati</taxon>
        <taxon>Pseudomonadota</taxon>
        <taxon>Alphaproteobacteria</taxon>
        <taxon>Rhodospirillales</taxon>
        <taxon>Rhodospirillaceae</taxon>
        <taxon>Magnetospirillum</taxon>
    </lineage>
</organism>
<dbReference type="SUPFAM" id="SSF52972">
    <property type="entry name" value="ITPase-like"/>
    <property type="match status" value="1"/>
</dbReference>
<dbReference type="EC" id="3.6.1.9" evidence="4"/>
<evidence type="ECO:0000256" key="1">
    <source>
        <dbReference type="ARBA" id="ARBA00001968"/>
    </source>
</evidence>
<keyword evidence="2 4" id="KW-0378">Hydrolase</keyword>